<dbReference type="SMART" id="SM00173">
    <property type="entry name" value="RAS"/>
    <property type="match status" value="1"/>
</dbReference>
<dbReference type="SMART" id="SM00174">
    <property type="entry name" value="RHO"/>
    <property type="match status" value="1"/>
</dbReference>
<evidence type="ECO:0000313" key="5">
    <source>
        <dbReference type="Proteomes" id="UP001152795"/>
    </source>
</evidence>
<keyword evidence="3" id="KW-0342">GTP-binding</keyword>
<gene>
    <name evidence="4" type="ORF">PACLA_8A029696</name>
</gene>
<dbReference type="Proteomes" id="UP001152795">
    <property type="component" value="Unassembled WGS sequence"/>
</dbReference>
<proteinExistence type="inferred from homology"/>
<organism evidence="4 5">
    <name type="scientific">Paramuricea clavata</name>
    <name type="common">Red gorgonian</name>
    <name type="synonym">Violescent sea-whip</name>
    <dbReference type="NCBI Taxonomy" id="317549"/>
    <lineage>
        <taxon>Eukaryota</taxon>
        <taxon>Metazoa</taxon>
        <taxon>Cnidaria</taxon>
        <taxon>Anthozoa</taxon>
        <taxon>Octocorallia</taxon>
        <taxon>Malacalcyonacea</taxon>
        <taxon>Plexauridae</taxon>
        <taxon>Paramuricea</taxon>
    </lineage>
</organism>
<dbReference type="GO" id="GO:0045335">
    <property type="term" value="C:phagocytic vesicle"/>
    <property type="evidence" value="ECO:0007669"/>
    <property type="project" value="TreeGrafter"/>
</dbReference>
<dbReference type="GO" id="GO:0008333">
    <property type="term" value="P:endosome to lysosome transport"/>
    <property type="evidence" value="ECO:0007669"/>
    <property type="project" value="TreeGrafter"/>
</dbReference>
<dbReference type="InterPro" id="IPR001806">
    <property type="entry name" value="Small_GTPase"/>
</dbReference>
<dbReference type="PRINTS" id="PR00449">
    <property type="entry name" value="RASTRNSFRMNG"/>
</dbReference>
<dbReference type="PANTHER" id="PTHR47981">
    <property type="entry name" value="RAB FAMILY"/>
    <property type="match status" value="1"/>
</dbReference>
<evidence type="ECO:0000256" key="3">
    <source>
        <dbReference type="ARBA" id="ARBA00023134"/>
    </source>
</evidence>
<keyword evidence="2" id="KW-0547">Nucleotide-binding</keyword>
<dbReference type="InterPro" id="IPR027417">
    <property type="entry name" value="P-loop_NTPase"/>
</dbReference>
<dbReference type="Pfam" id="PF00071">
    <property type="entry name" value="Ras"/>
    <property type="match status" value="1"/>
</dbReference>
<evidence type="ECO:0000313" key="4">
    <source>
        <dbReference type="EMBL" id="CAB4012205.1"/>
    </source>
</evidence>
<evidence type="ECO:0000256" key="2">
    <source>
        <dbReference type="ARBA" id="ARBA00022741"/>
    </source>
</evidence>
<reference evidence="4" key="1">
    <citation type="submission" date="2020-04" db="EMBL/GenBank/DDBJ databases">
        <authorList>
            <person name="Alioto T."/>
            <person name="Alioto T."/>
            <person name="Gomez Garrido J."/>
        </authorList>
    </citation>
    <scope>NUCLEOTIDE SEQUENCE</scope>
    <source>
        <strain evidence="4">A484AB</strain>
    </source>
</reference>
<name>A0A7D9EJR7_PARCT</name>
<keyword evidence="5" id="KW-1185">Reference proteome</keyword>
<dbReference type="SMART" id="SM00175">
    <property type="entry name" value="RAB"/>
    <property type="match status" value="1"/>
</dbReference>
<dbReference type="InterPro" id="IPR005225">
    <property type="entry name" value="Small_GTP-bd"/>
</dbReference>
<dbReference type="GO" id="GO:0005525">
    <property type="term" value="F:GTP binding"/>
    <property type="evidence" value="ECO:0007669"/>
    <property type="project" value="UniProtKB-KW"/>
</dbReference>
<comment type="similarity">
    <text evidence="1">Belongs to the small GTPase superfamily. Rab family.</text>
</comment>
<dbReference type="PANTHER" id="PTHR47981:SF39">
    <property type="entry name" value="RAS-RELATED PROTEIN RAB"/>
    <property type="match status" value="1"/>
</dbReference>
<dbReference type="AlphaFoldDB" id="A0A7D9EJR7"/>
<sequence>MYEDADDVQEYNFKVLVVGEVSTITFTPRNSEGSMIGQCEGMECAAQFSRHSLTRTSIIRRYTQGHFLTSYTPTLGADFALKVVDWDLKSKIHLQLWDVAGHERYGHMTRVYYKYAMAAFIVYDLSRPDTWNAVLKWYNDLMQNVLTEDEEPIPIVLLANKCDMNGVGYDKSYLTTFCDEHGLEGWFPVSAKTNGNIDDAMNFVISAILSKRPQKERIRPGTPWYRAESPLPASPVTVLPAENGDIGKGIPRSTAVERKTCC</sequence>
<dbReference type="NCBIfam" id="TIGR00231">
    <property type="entry name" value="small_GTP"/>
    <property type="match status" value="1"/>
</dbReference>
<dbReference type="Gene3D" id="3.40.50.300">
    <property type="entry name" value="P-loop containing nucleotide triphosphate hydrolases"/>
    <property type="match status" value="1"/>
</dbReference>
<dbReference type="SMART" id="SM00176">
    <property type="entry name" value="RAN"/>
    <property type="match status" value="1"/>
</dbReference>
<accession>A0A7D9EJR7</accession>
<evidence type="ECO:0000256" key="1">
    <source>
        <dbReference type="ARBA" id="ARBA00006270"/>
    </source>
</evidence>
<dbReference type="GO" id="GO:0005770">
    <property type="term" value="C:late endosome"/>
    <property type="evidence" value="ECO:0007669"/>
    <property type="project" value="TreeGrafter"/>
</dbReference>
<dbReference type="EMBL" id="CACRXK020007424">
    <property type="protein sequence ID" value="CAB4012205.1"/>
    <property type="molecule type" value="Genomic_DNA"/>
</dbReference>
<protein>
    <submittedName>
        <fullName evidence="4">Ras-related Rab-32B-like</fullName>
    </submittedName>
</protein>
<dbReference type="OrthoDB" id="245989at2759"/>
<dbReference type="GO" id="GO:0003924">
    <property type="term" value="F:GTPase activity"/>
    <property type="evidence" value="ECO:0007669"/>
    <property type="project" value="InterPro"/>
</dbReference>
<dbReference type="GO" id="GO:0090385">
    <property type="term" value="P:phagosome-lysosome fusion"/>
    <property type="evidence" value="ECO:0007669"/>
    <property type="project" value="TreeGrafter"/>
</dbReference>
<dbReference type="PROSITE" id="PS51419">
    <property type="entry name" value="RAB"/>
    <property type="match status" value="1"/>
</dbReference>
<comment type="caution">
    <text evidence="4">The sequence shown here is derived from an EMBL/GenBank/DDBJ whole genome shotgun (WGS) entry which is preliminary data.</text>
</comment>
<dbReference type="SUPFAM" id="SSF52540">
    <property type="entry name" value="P-loop containing nucleoside triphosphate hydrolases"/>
    <property type="match status" value="1"/>
</dbReference>
<dbReference type="GO" id="GO:0005764">
    <property type="term" value="C:lysosome"/>
    <property type="evidence" value="ECO:0007669"/>
    <property type="project" value="TreeGrafter"/>
</dbReference>